<feature type="compositionally biased region" description="Basic and acidic residues" evidence="1">
    <location>
        <begin position="770"/>
        <end position="779"/>
    </location>
</feature>
<gene>
    <name evidence="3" type="ORF">PYW07_008640</name>
</gene>
<protein>
    <submittedName>
        <fullName evidence="3">Uncharacterized protein</fullName>
    </submittedName>
</protein>
<feature type="compositionally biased region" description="Polar residues" evidence="1">
    <location>
        <begin position="622"/>
        <end position="635"/>
    </location>
</feature>
<feature type="compositionally biased region" description="Polar residues" evidence="1">
    <location>
        <begin position="880"/>
        <end position="898"/>
    </location>
</feature>
<sequence>MGRWTVLLCLLFFYGWTSSQPVTDDSENARKARQLDFGECCPCPKPGQEFAAQESSMPSDSFARASDIDDCPCRPRSFDSEGSSSMFFPTSRRSDDFVRPASKNGEVKPLLRPEVDLASSVLETLREVTDEEYEDALARDAARNMAKAAEESIFEDALPEASNGNIVTIIVNPKHTDSFEDDIPQESHVHESRCIHGPLESRSPNLGQMRVAQKPPNLLRDLFGLPRINKPAGSLHKNLLDMDNGASNIQELVTNVDDAKVTTKSVLGTRKYSPLLKFDTKMKDLSTNLKNNADVVTNVKKVPNFNLPPLKKLKDLIPNKPALEGKEKIDSLSSSKTKMRFNNPLLKVKGKDTEDLSLSPSNIHEQAKKSFFQTKSHLDNLLQNSKPVSLKTLLKLKDVEFVPLKDLVPKAADRPALKKPKFAWPDVFNKGKNFQTPINKARSTEILETIPKSSNDVAFDAEVSPSNVIEKVNDENCINTAFKPTESDGEDPKAKTPYSDTIDASSQPSQIQEIISNDLADSQSSELDDNTEDCYVKTLPDSEINLPHSMQSSTENEALTNDENEQDIATSKEITPDNAKSEEDRESVFISNDEDCTDNHNDGDSITDSTNNIIDVLKPTDKMSQNVDDSLVNETPETREPEPCSEEQRASDTLNIINTDSSKLIKPFSLDETLSSIKENIRKHIESLKIPKIGPQAANIIVQPISSDVIENKESSLMKNEKLDSDCQNEETIQVTTVKTDICDDNLKVESEPDDNKVSMQDLQKMSDEMLKEEQERKSNTLNCNESSHEVIDPKIEIDSAENENTDTEQSANTHNEVIMDPQNIVDISENENNLKNACKSDLNQPKQTFEQDQDSNVEASEVVMRRTPQRNNENENTDTEQSANIQNEVNMDSQNNDDISKNENNVNNACKSDLMLPKQSFEQEQDANVEASDVIMRRTPQSKNMITSPLNKILQPNENNFGLNFPIPEIPDIKLAPLPTLDELGLKPLPTLEEITLAPLPTLDEITHDINNLFNIPSRNVEEHSALEAAPMSDMPNILAPTMSTDASVKHFQSLLPSLRLEDVDLDILQLHPQANLFPTVPALDLHSFRTKLPLPTDLRIKPLKLQSAFEDNGGLFGATLSLGQKSPWESIPSLDDFGNRMRANTNKIAKTTKSTKNGLKSMQHSLQSKIRGGTTKPVNLQSNDLLEAISRNHEDFNDKLRAIHIDFNDRLESMRNDLFDRSIFGSGESRSTKSFSTFSTKNKKPKLKTSQPQSLSSRRESTKTLKPKQKENRFVEFQNKFKMPTSASVPVPKTIQVPELKATSTKSPRFGTQRPTGVNPIFQNIDKSQPKESTITLWKQESKKLPITNTRLGKTINPFKDSKIKVSFSTTPRPTLPKRLETKKLSTSSLISNLGKNTGRLGQRLDHKVSPSETRHSIISPPISTQLDEQNLGNYGFVSESRQSGLPTLKLGSQKFLGNLEQSKLSKSLQSWPKASESSFLSKVKEAVKERMSKVNSPLTFKTPDLKSVKSSVNENGKALSSNTDMVRSASTNIDAVDKKPLKENVSYKCTMRCTKE</sequence>
<keyword evidence="4" id="KW-1185">Reference proteome</keyword>
<dbReference type="EMBL" id="JARGEI010000022">
    <property type="protein sequence ID" value="KAJ8711398.1"/>
    <property type="molecule type" value="Genomic_DNA"/>
</dbReference>
<evidence type="ECO:0000313" key="3">
    <source>
        <dbReference type="EMBL" id="KAJ8711398.1"/>
    </source>
</evidence>
<feature type="compositionally biased region" description="Polar residues" evidence="1">
    <location>
        <begin position="1315"/>
        <end position="1326"/>
    </location>
</feature>
<feature type="compositionally biased region" description="Polar residues" evidence="1">
    <location>
        <begin position="838"/>
        <end position="859"/>
    </location>
</feature>
<reference evidence="3" key="1">
    <citation type="submission" date="2023-03" db="EMBL/GenBank/DDBJ databases">
        <title>Chromosome-level genomes of two armyworms, Mythimna separata and Mythimna loreyi, provide insights into the biosynthesis and reception of sex pheromones.</title>
        <authorList>
            <person name="Zhao H."/>
        </authorList>
    </citation>
    <scope>NUCLEOTIDE SEQUENCE</scope>
    <source>
        <strain evidence="3">BeijingLab</strain>
        <tissue evidence="3">Pupa</tissue>
    </source>
</reference>
<feature type="region of interest" description="Disordered" evidence="1">
    <location>
        <begin position="770"/>
        <end position="819"/>
    </location>
</feature>
<feature type="signal peptide" evidence="2">
    <location>
        <begin position="1"/>
        <end position="19"/>
    </location>
</feature>
<comment type="caution">
    <text evidence="3">The sequence shown here is derived from an EMBL/GenBank/DDBJ whole genome shotgun (WGS) entry which is preliminary data.</text>
</comment>
<feature type="region of interest" description="Disordered" evidence="1">
    <location>
        <begin position="1303"/>
        <end position="1326"/>
    </location>
</feature>
<name>A0AAD7YDG0_MYTSE</name>
<feature type="region of interest" description="Disordered" evidence="1">
    <location>
        <begin position="1232"/>
        <end position="1274"/>
    </location>
</feature>
<dbReference type="Proteomes" id="UP001231518">
    <property type="component" value="Chromosome 21"/>
</dbReference>
<feature type="compositionally biased region" description="Polar residues" evidence="1">
    <location>
        <begin position="548"/>
        <end position="559"/>
    </location>
</feature>
<feature type="region of interest" description="Disordered" evidence="1">
    <location>
        <begin position="541"/>
        <end position="653"/>
    </location>
</feature>
<proteinExistence type="predicted"/>
<accession>A0AAD7YDG0</accession>
<feature type="region of interest" description="Disordered" evidence="1">
    <location>
        <begin position="480"/>
        <end position="510"/>
    </location>
</feature>
<feature type="compositionally biased region" description="Basic and acidic residues" evidence="1">
    <location>
        <begin position="1259"/>
        <end position="1274"/>
    </location>
</feature>
<evidence type="ECO:0000313" key="4">
    <source>
        <dbReference type="Proteomes" id="UP001231518"/>
    </source>
</evidence>
<feature type="compositionally biased region" description="Basic and acidic residues" evidence="1">
    <location>
        <begin position="636"/>
        <end position="650"/>
    </location>
</feature>
<keyword evidence="2" id="KW-0732">Signal</keyword>
<evidence type="ECO:0000256" key="1">
    <source>
        <dbReference type="SAM" id="MobiDB-lite"/>
    </source>
</evidence>
<feature type="compositionally biased region" description="Polar residues" evidence="1">
    <location>
        <begin position="604"/>
        <end position="613"/>
    </location>
</feature>
<feature type="region of interest" description="Disordered" evidence="1">
    <location>
        <begin position="838"/>
        <end position="898"/>
    </location>
</feature>
<feature type="chain" id="PRO_5041927100" evidence="2">
    <location>
        <begin position="20"/>
        <end position="1559"/>
    </location>
</feature>
<feature type="compositionally biased region" description="Basic and acidic residues" evidence="1">
    <location>
        <begin position="787"/>
        <end position="798"/>
    </location>
</feature>
<organism evidence="3 4">
    <name type="scientific">Mythimna separata</name>
    <name type="common">Oriental armyworm</name>
    <name type="synonym">Pseudaletia separata</name>
    <dbReference type="NCBI Taxonomy" id="271217"/>
    <lineage>
        <taxon>Eukaryota</taxon>
        <taxon>Metazoa</taxon>
        <taxon>Ecdysozoa</taxon>
        <taxon>Arthropoda</taxon>
        <taxon>Hexapoda</taxon>
        <taxon>Insecta</taxon>
        <taxon>Pterygota</taxon>
        <taxon>Neoptera</taxon>
        <taxon>Endopterygota</taxon>
        <taxon>Lepidoptera</taxon>
        <taxon>Glossata</taxon>
        <taxon>Ditrysia</taxon>
        <taxon>Noctuoidea</taxon>
        <taxon>Noctuidae</taxon>
        <taxon>Noctuinae</taxon>
        <taxon>Hadenini</taxon>
        <taxon>Mythimna</taxon>
    </lineage>
</organism>
<evidence type="ECO:0000256" key="2">
    <source>
        <dbReference type="SAM" id="SignalP"/>
    </source>
</evidence>
<feature type="region of interest" description="Disordered" evidence="1">
    <location>
        <begin position="1395"/>
        <end position="1421"/>
    </location>
</feature>
<feature type="compositionally biased region" description="Basic and acidic residues" evidence="1">
    <location>
        <begin position="1405"/>
        <end position="1418"/>
    </location>
</feature>